<proteinExistence type="predicted"/>
<feature type="compositionally biased region" description="Basic and acidic residues" evidence="1">
    <location>
        <begin position="564"/>
        <end position="577"/>
    </location>
</feature>
<evidence type="ECO:0000313" key="2">
    <source>
        <dbReference type="EMBL" id="KAF9478366.1"/>
    </source>
</evidence>
<keyword evidence="3" id="KW-1185">Reference proteome</keyword>
<sequence>MDVEPAPKKLPPRPVDAATSGNQKVTVVEVKASRDSTPKGLSTDSHVSAFEREVTPSPRRANAFPRPPRARYWSPSGRPLTPNPYTSFEDEQRYFAEQEQQDDNERRVIYDRPPDISSEGLQKSFHQENSALPAHSLGVPTASSGALEVQRPDIHSADAKSHDHISHVSALPSARESVAVRPHTESQPQKQGAKLESNAPPAPTIEQLASDVDDIQSSRASSVPPADTNAAIAPAPPVVTPSAQSSIPPDASSMPPPSLKERIEQPTPMPMPTFALPQTKLQTEAAPAAAATATATATATAAAEHHPPAHPERFSKRGKFQKVHHPNGLGRFNRPGTAAESAAAGHGQRTFRPRSPSLDTRKPPRDYRPPRPVSRERGNYRPELHVEPRRPEGVDADAPPPARYEGRPYADYTGSERRPSTYAGSPPPISGGRGPPLEGPPARGDYYPPYPPPSSRGEWEIDDDYYKSRGWDRPPPSTERELFDREVYPPRPGSWDARAEREFLPRDEYSPLAPAVDDRYIPGPPLPREGDRSRPQPGGYPPTYSRIRGRSPSPLGRPGAGPIDDSRPPLKRAREDYPPEYYPSGRAPPARSRPSDYLPPRTGTHGSAVDWPPPPSASSAGMGGGPPAPPVSGGGRDYRMRELPLEYVPAGYNRSPSPLGRQPYPPRGAYARGNDRGGYVMRPRPPS</sequence>
<feature type="compositionally biased region" description="Low complexity" evidence="1">
    <location>
        <begin position="283"/>
        <end position="302"/>
    </location>
</feature>
<dbReference type="OrthoDB" id="3184410at2759"/>
<feature type="region of interest" description="Disordered" evidence="1">
    <location>
        <begin position="1"/>
        <end position="687"/>
    </location>
</feature>
<organism evidence="2 3">
    <name type="scientific">Pholiota conissans</name>
    <dbReference type="NCBI Taxonomy" id="109636"/>
    <lineage>
        <taxon>Eukaryota</taxon>
        <taxon>Fungi</taxon>
        <taxon>Dikarya</taxon>
        <taxon>Basidiomycota</taxon>
        <taxon>Agaricomycotina</taxon>
        <taxon>Agaricomycetes</taxon>
        <taxon>Agaricomycetidae</taxon>
        <taxon>Agaricales</taxon>
        <taxon>Agaricineae</taxon>
        <taxon>Strophariaceae</taxon>
        <taxon>Pholiota</taxon>
    </lineage>
</organism>
<evidence type="ECO:0000313" key="3">
    <source>
        <dbReference type="Proteomes" id="UP000807469"/>
    </source>
</evidence>
<accession>A0A9P5Z2P1</accession>
<feature type="compositionally biased region" description="Basic and acidic residues" evidence="1">
    <location>
        <begin position="150"/>
        <end position="166"/>
    </location>
</feature>
<feature type="compositionally biased region" description="Basic residues" evidence="1">
    <location>
        <begin position="316"/>
        <end position="325"/>
    </location>
</feature>
<dbReference type="AlphaFoldDB" id="A0A9P5Z2P1"/>
<feature type="compositionally biased region" description="Basic and acidic residues" evidence="1">
    <location>
        <begin position="464"/>
        <end position="488"/>
    </location>
</feature>
<comment type="caution">
    <text evidence="2">The sequence shown here is derived from an EMBL/GenBank/DDBJ whole genome shotgun (WGS) entry which is preliminary data.</text>
</comment>
<feature type="compositionally biased region" description="Basic and acidic residues" evidence="1">
    <location>
        <begin position="497"/>
        <end position="509"/>
    </location>
</feature>
<evidence type="ECO:0000256" key="1">
    <source>
        <dbReference type="SAM" id="MobiDB-lite"/>
    </source>
</evidence>
<feature type="compositionally biased region" description="Basic and acidic residues" evidence="1">
    <location>
        <begin position="404"/>
        <end position="419"/>
    </location>
</feature>
<name>A0A9P5Z2P1_9AGAR</name>
<feature type="compositionally biased region" description="Basic and acidic residues" evidence="1">
    <location>
        <begin position="303"/>
        <end position="315"/>
    </location>
</feature>
<protein>
    <submittedName>
        <fullName evidence="2">Uncharacterized protein</fullName>
    </submittedName>
</protein>
<gene>
    <name evidence="2" type="ORF">BDN70DRAFT_48392</name>
</gene>
<dbReference type="EMBL" id="MU155236">
    <property type="protein sequence ID" value="KAF9478366.1"/>
    <property type="molecule type" value="Genomic_DNA"/>
</dbReference>
<dbReference type="Proteomes" id="UP000807469">
    <property type="component" value="Unassembled WGS sequence"/>
</dbReference>
<feature type="compositionally biased region" description="Basic and acidic residues" evidence="1">
    <location>
        <begin position="359"/>
        <end position="393"/>
    </location>
</feature>
<feature type="compositionally biased region" description="Basic and acidic residues" evidence="1">
    <location>
        <begin position="103"/>
        <end position="114"/>
    </location>
</feature>
<feature type="compositionally biased region" description="Low complexity" evidence="1">
    <location>
        <begin position="583"/>
        <end position="592"/>
    </location>
</feature>
<reference evidence="2" key="1">
    <citation type="submission" date="2020-11" db="EMBL/GenBank/DDBJ databases">
        <authorList>
            <consortium name="DOE Joint Genome Institute"/>
            <person name="Ahrendt S."/>
            <person name="Riley R."/>
            <person name="Andreopoulos W."/>
            <person name="Labutti K."/>
            <person name="Pangilinan J."/>
            <person name="Ruiz-Duenas F.J."/>
            <person name="Barrasa J.M."/>
            <person name="Sanchez-Garcia M."/>
            <person name="Camarero S."/>
            <person name="Miyauchi S."/>
            <person name="Serrano A."/>
            <person name="Linde D."/>
            <person name="Babiker R."/>
            <person name="Drula E."/>
            <person name="Ayuso-Fernandez I."/>
            <person name="Pacheco R."/>
            <person name="Padilla G."/>
            <person name="Ferreira P."/>
            <person name="Barriuso J."/>
            <person name="Kellner H."/>
            <person name="Castanera R."/>
            <person name="Alfaro M."/>
            <person name="Ramirez L."/>
            <person name="Pisabarro A.G."/>
            <person name="Kuo A."/>
            <person name="Tritt A."/>
            <person name="Lipzen A."/>
            <person name="He G."/>
            <person name="Yan M."/>
            <person name="Ng V."/>
            <person name="Cullen D."/>
            <person name="Martin F."/>
            <person name="Rosso M.-N."/>
            <person name="Henrissat B."/>
            <person name="Hibbett D."/>
            <person name="Martinez A.T."/>
            <person name="Grigoriev I.V."/>
        </authorList>
    </citation>
    <scope>NUCLEOTIDE SEQUENCE</scope>
    <source>
        <strain evidence="2">CIRM-BRFM 674</strain>
    </source>
</reference>